<dbReference type="PROSITE" id="PS51706">
    <property type="entry name" value="G_ENGB"/>
    <property type="match status" value="1"/>
</dbReference>
<evidence type="ECO:0000259" key="11">
    <source>
        <dbReference type="PROSITE" id="PS51706"/>
    </source>
</evidence>
<dbReference type="CDD" id="cd01876">
    <property type="entry name" value="YihA_EngB"/>
    <property type="match status" value="1"/>
</dbReference>
<dbReference type="AlphaFoldDB" id="A0A2I2MJF8"/>
<dbReference type="NCBIfam" id="TIGR03598">
    <property type="entry name" value="GTPase_YsxC"/>
    <property type="match status" value="1"/>
</dbReference>
<evidence type="ECO:0000256" key="3">
    <source>
        <dbReference type="ARBA" id="ARBA00022618"/>
    </source>
</evidence>
<dbReference type="GO" id="GO:0005525">
    <property type="term" value="F:GTP binding"/>
    <property type="evidence" value="ECO:0007669"/>
    <property type="project" value="UniProtKB-UniRule"/>
</dbReference>
<dbReference type="InterPro" id="IPR027417">
    <property type="entry name" value="P-loop_NTPase"/>
</dbReference>
<dbReference type="HAMAP" id="MF_00321">
    <property type="entry name" value="GTPase_EngB"/>
    <property type="match status" value="1"/>
</dbReference>
<proteinExistence type="inferred from homology"/>
<gene>
    <name evidence="10" type="primary">engB</name>
    <name evidence="12" type="ORF">LFTS_02468</name>
</gene>
<evidence type="ECO:0000256" key="5">
    <source>
        <dbReference type="ARBA" id="ARBA00022741"/>
    </source>
</evidence>
<name>A0A2I2MJF8_9BACT</name>
<protein>
    <recommendedName>
        <fullName evidence="10">Probable GTP-binding protein EngB</fullName>
    </recommendedName>
</protein>
<dbReference type="EMBL" id="LT966316">
    <property type="protein sequence ID" value="SOU93811.1"/>
    <property type="molecule type" value="Genomic_DNA"/>
</dbReference>
<dbReference type="RefSeq" id="WP_236625223.1">
    <property type="nucleotide sequence ID" value="NZ_JBPKCJ010000002.1"/>
</dbReference>
<keyword evidence="4" id="KW-0479">Metal-binding</keyword>
<dbReference type="InterPro" id="IPR006073">
    <property type="entry name" value="GTP-bd"/>
</dbReference>
<keyword evidence="7 10" id="KW-0342">GTP-binding</keyword>
<evidence type="ECO:0000256" key="9">
    <source>
        <dbReference type="ARBA" id="ARBA00023306"/>
    </source>
</evidence>
<organism evidence="12">
    <name type="scientific">Leptospirillum ferriphilum</name>
    <dbReference type="NCBI Taxonomy" id="178606"/>
    <lineage>
        <taxon>Bacteria</taxon>
        <taxon>Pseudomonadati</taxon>
        <taxon>Nitrospirota</taxon>
        <taxon>Nitrospiria</taxon>
        <taxon>Nitrospirales</taxon>
        <taxon>Nitrospiraceae</taxon>
        <taxon>Leptospirillum</taxon>
    </lineage>
</organism>
<evidence type="ECO:0000313" key="12">
    <source>
        <dbReference type="EMBL" id="SOU93811.1"/>
    </source>
</evidence>
<dbReference type="InterPro" id="IPR030393">
    <property type="entry name" value="G_ENGB_dom"/>
</dbReference>
<sequence length="212" mass="23771">MNPAKNKPSRILSAMFVRSLASPEELPFLEEKAVIGFVGRSNVGKSSLINKLANRHHLAKVGRTPGKTTLANLYSLDKGGYFIDFPGYGYMKRDKETAQKARSLSTLLVEKMPCLQRILLLVDIRRDILPVDLEALFWLENLGRPLTIVLSKSDLVNRNEVHRVQKLWKDLLRERMSQVTSSPLVLSTKTGEGLGEIVDLLVGDLYPQSKNS</sequence>
<feature type="domain" description="EngB-type G" evidence="11">
    <location>
        <begin position="31"/>
        <end position="207"/>
    </location>
</feature>
<dbReference type="PANTHER" id="PTHR11649:SF13">
    <property type="entry name" value="ENGB-TYPE G DOMAIN-CONTAINING PROTEIN"/>
    <property type="match status" value="1"/>
</dbReference>
<dbReference type="InterPro" id="IPR019987">
    <property type="entry name" value="GTP-bd_ribosome_bio_YsxC"/>
</dbReference>
<evidence type="ECO:0000256" key="4">
    <source>
        <dbReference type="ARBA" id="ARBA00022723"/>
    </source>
</evidence>
<comment type="similarity">
    <text evidence="2 10">Belongs to the TRAFAC class TrmE-Era-EngA-EngB-Septin-like GTPase superfamily. EngB GTPase family.</text>
</comment>
<comment type="cofactor">
    <cofactor evidence="1">
        <name>Mg(2+)</name>
        <dbReference type="ChEBI" id="CHEBI:18420"/>
    </cofactor>
</comment>
<keyword evidence="6" id="KW-0460">Magnesium</keyword>
<dbReference type="GO" id="GO:0046872">
    <property type="term" value="F:metal ion binding"/>
    <property type="evidence" value="ECO:0007669"/>
    <property type="project" value="UniProtKB-KW"/>
</dbReference>
<keyword evidence="5 10" id="KW-0547">Nucleotide-binding</keyword>
<dbReference type="Pfam" id="PF01926">
    <property type="entry name" value="MMR_HSR1"/>
    <property type="match status" value="1"/>
</dbReference>
<keyword evidence="3 10" id="KW-0132">Cell division</keyword>
<dbReference type="SUPFAM" id="SSF52540">
    <property type="entry name" value="P-loop containing nucleoside triphosphate hydrolases"/>
    <property type="match status" value="1"/>
</dbReference>
<comment type="function">
    <text evidence="10">Necessary for normal cell division and for the maintenance of normal septation.</text>
</comment>
<dbReference type="PANTHER" id="PTHR11649">
    <property type="entry name" value="MSS1/TRME-RELATED GTP-BINDING PROTEIN"/>
    <property type="match status" value="1"/>
</dbReference>
<accession>A0A2I2MJF8</accession>
<evidence type="ECO:0000256" key="1">
    <source>
        <dbReference type="ARBA" id="ARBA00001946"/>
    </source>
</evidence>
<evidence type="ECO:0000256" key="8">
    <source>
        <dbReference type="ARBA" id="ARBA00023210"/>
    </source>
</evidence>
<keyword evidence="9 10" id="KW-0131">Cell cycle</keyword>
<evidence type="ECO:0000256" key="10">
    <source>
        <dbReference type="HAMAP-Rule" id="MF_00321"/>
    </source>
</evidence>
<evidence type="ECO:0000256" key="6">
    <source>
        <dbReference type="ARBA" id="ARBA00022842"/>
    </source>
</evidence>
<keyword evidence="8 10" id="KW-0717">Septation</keyword>
<evidence type="ECO:0000256" key="7">
    <source>
        <dbReference type="ARBA" id="ARBA00023134"/>
    </source>
</evidence>
<evidence type="ECO:0000256" key="2">
    <source>
        <dbReference type="ARBA" id="ARBA00009638"/>
    </source>
</evidence>
<dbReference type="Gene3D" id="3.40.50.300">
    <property type="entry name" value="P-loop containing nucleotide triphosphate hydrolases"/>
    <property type="match status" value="1"/>
</dbReference>
<reference evidence="12" key="1">
    <citation type="submission" date="2017-12" db="EMBL/GenBank/DDBJ databases">
        <authorList>
            <consortium name="SysMetEx"/>
        </authorList>
    </citation>
    <scope>NUCLEOTIDE SEQUENCE</scope>
    <source>
        <strain evidence="12">Pb_238</strain>
    </source>
</reference>
<dbReference type="GO" id="GO:0000917">
    <property type="term" value="P:division septum assembly"/>
    <property type="evidence" value="ECO:0007669"/>
    <property type="project" value="UniProtKB-KW"/>
</dbReference>